<evidence type="ECO:0000313" key="1">
    <source>
        <dbReference type="EMBL" id="GFT88972.1"/>
    </source>
</evidence>
<accession>A0A8X6PW44</accession>
<name>A0A8X6PW44_NEPPI</name>
<dbReference type="OrthoDB" id="8187571at2759"/>
<sequence>MMFNRRLKTKLPISNKLLIAELFNNIPEKLIKWQNIQKLHYDKTAHPLPEFNTCAERLYNIDETGIHKVLPIPKVVEETGMNQVGSAEWGELATFCAIIGTIGNAFVFPKVWNKEAFYKE</sequence>
<dbReference type="AlphaFoldDB" id="A0A8X6PW44"/>
<reference evidence="1" key="1">
    <citation type="submission" date="2020-08" db="EMBL/GenBank/DDBJ databases">
        <title>Multicomponent nature underlies the extraordinary mechanical properties of spider dragline silk.</title>
        <authorList>
            <person name="Kono N."/>
            <person name="Nakamura H."/>
            <person name="Mori M."/>
            <person name="Yoshida Y."/>
            <person name="Ohtoshi R."/>
            <person name="Malay A.D."/>
            <person name="Moran D.A.P."/>
            <person name="Tomita M."/>
            <person name="Numata K."/>
            <person name="Arakawa K."/>
        </authorList>
    </citation>
    <scope>NUCLEOTIDE SEQUENCE</scope>
</reference>
<dbReference type="Proteomes" id="UP000887013">
    <property type="component" value="Unassembled WGS sequence"/>
</dbReference>
<keyword evidence="2" id="KW-1185">Reference proteome</keyword>
<proteinExistence type="predicted"/>
<gene>
    <name evidence="1" type="ORF">NPIL_22241</name>
</gene>
<evidence type="ECO:0000313" key="2">
    <source>
        <dbReference type="Proteomes" id="UP000887013"/>
    </source>
</evidence>
<comment type="caution">
    <text evidence="1">The sequence shown here is derived from an EMBL/GenBank/DDBJ whole genome shotgun (WGS) entry which is preliminary data.</text>
</comment>
<protein>
    <submittedName>
        <fullName evidence="1">Uncharacterized protein</fullName>
    </submittedName>
</protein>
<dbReference type="EMBL" id="BMAW01073710">
    <property type="protein sequence ID" value="GFT88972.1"/>
    <property type="molecule type" value="Genomic_DNA"/>
</dbReference>
<organism evidence="1 2">
    <name type="scientific">Nephila pilipes</name>
    <name type="common">Giant wood spider</name>
    <name type="synonym">Nephila maculata</name>
    <dbReference type="NCBI Taxonomy" id="299642"/>
    <lineage>
        <taxon>Eukaryota</taxon>
        <taxon>Metazoa</taxon>
        <taxon>Ecdysozoa</taxon>
        <taxon>Arthropoda</taxon>
        <taxon>Chelicerata</taxon>
        <taxon>Arachnida</taxon>
        <taxon>Araneae</taxon>
        <taxon>Araneomorphae</taxon>
        <taxon>Entelegynae</taxon>
        <taxon>Araneoidea</taxon>
        <taxon>Nephilidae</taxon>
        <taxon>Nephila</taxon>
    </lineage>
</organism>